<dbReference type="EMBL" id="AP020965">
    <property type="protein sequence ID" value="BBN68892.1"/>
    <property type="molecule type" value="Genomic_DNA"/>
</dbReference>
<accession>A0A5H2XPD5</accession>
<proteinExistence type="predicted"/>
<gene>
    <name evidence="1" type="ORF">Prudu_628S000100</name>
</gene>
<reference evidence="1" key="1">
    <citation type="journal article" date="2019" name="Science">
        <title>Mutation of a bHLH transcription factor allowed almond domestication.</title>
        <authorList>
            <person name="Sanchez-Perez R."/>
            <person name="Pavan S."/>
            <person name="Mazzeo R."/>
            <person name="Moldovan C."/>
            <person name="Aiese Cigliano R."/>
            <person name="Del Cueto J."/>
            <person name="Ricciardi F."/>
            <person name="Lotti C."/>
            <person name="Ricciardi L."/>
            <person name="Dicenta F."/>
            <person name="Lopez-Marques R.L."/>
            <person name="Lindberg Moller B."/>
        </authorList>
    </citation>
    <scope>NUCLEOTIDE SEQUENCE</scope>
</reference>
<protein>
    <submittedName>
        <fullName evidence="1">Uncharacterized protein</fullName>
    </submittedName>
</protein>
<dbReference type="AlphaFoldDB" id="A0A5H2XPD5"/>
<sequence>MDEPDACCGGGRRRSLQVFSLNRIVRASSSFLCLPKSNHKRPQILSLLAHQMLSLLAHQILSLLPMSVKKERETTRHEEKLLQCDSCFARFNASMTAIDPRSDPFKSSPLKLRSSLSACSRCDRVRCGLIEALAAGLPYL</sequence>
<organism evidence="1">
    <name type="scientific">Prunus dulcis</name>
    <name type="common">Almond</name>
    <name type="synonym">Amygdalus dulcis</name>
    <dbReference type="NCBI Taxonomy" id="3755"/>
    <lineage>
        <taxon>Eukaryota</taxon>
        <taxon>Viridiplantae</taxon>
        <taxon>Streptophyta</taxon>
        <taxon>Embryophyta</taxon>
        <taxon>Tracheophyta</taxon>
        <taxon>Spermatophyta</taxon>
        <taxon>Magnoliopsida</taxon>
        <taxon>eudicotyledons</taxon>
        <taxon>Gunneridae</taxon>
        <taxon>Pentapetalae</taxon>
        <taxon>rosids</taxon>
        <taxon>fabids</taxon>
        <taxon>Rosales</taxon>
        <taxon>Rosaceae</taxon>
        <taxon>Amygdaloideae</taxon>
        <taxon>Amygdaleae</taxon>
        <taxon>Prunus</taxon>
    </lineage>
</organism>
<evidence type="ECO:0000313" key="1">
    <source>
        <dbReference type="EMBL" id="BBN68892.1"/>
    </source>
</evidence>
<name>A0A5H2XPD5_PRUDU</name>